<dbReference type="EMBL" id="VSSQ01041001">
    <property type="protein sequence ID" value="MPM94346.1"/>
    <property type="molecule type" value="Genomic_DNA"/>
</dbReference>
<dbReference type="AlphaFoldDB" id="A0A645DYC4"/>
<name>A0A645DYC4_9ZZZZ</name>
<accession>A0A645DYC4</accession>
<evidence type="ECO:0000313" key="1">
    <source>
        <dbReference type="EMBL" id="MPM94346.1"/>
    </source>
</evidence>
<proteinExistence type="predicted"/>
<reference evidence="1" key="1">
    <citation type="submission" date="2019-08" db="EMBL/GenBank/DDBJ databases">
        <authorList>
            <person name="Kucharzyk K."/>
            <person name="Murdoch R.W."/>
            <person name="Higgins S."/>
            <person name="Loffler F."/>
        </authorList>
    </citation>
    <scope>NUCLEOTIDE SEQUENCE</scope>
</reference>
<gene>
    <name evidence="1" type="ORF">SDC9_141492</name>
</gene>
<organism evidence="1">
    <name type="scientific">bioreactor metagenome</name>
    <dbReference type="NCBI Taxonomy" id="1076179"/>
    <lineage>
        <taxon>unclassified sequences</taxon>
        <taxon>metagenomes</taxon>
        <taxon>ecological metagenomes</taxon>
    </lineage>
</organism>
<comment type="caution">
    <text evidence="1">The sequence shown here is derived from an EMBL/GenBank/DDBJ whole genome shotgun (WGS) entry which is preliminary data.</text>
</comment>
<protein>
    <submittedName>
        <fullName evidence="1">Uncharacterized protein</fullName>
    </submittedName>
</protein>
<sequence length="142" mass="15736">MLTGNDPYRRTIITGLPDRDDIELTPFDSLAQAAHPRIGRTACPRDQIEMPFVRIGLKIGIVNIVALWGVGHHQLPVFVMRIRNPEPVLAIIGGHTAITRPSIWISCVRSILEHHPQGRTGNALHTEMEPLTKFGRVVGAQT</sequence>